<evidence type="ECO:0000256" key="1">
    <source>
        <dbReference type="ARBA" id="ARBA00004571"/>
    </source>
</evidence>
<dbReference type="AlphaFoldDB" id="F2JYX1"/>
<comment type="similarity">
    <text evidence="2">Belongs to the OmpP1/FadL family.</text>
</comment>
<dbReference type="InterPro" id="IPR005017">
    <property type="entry name" value="OMPP1/FadL/TodX"/>
</dbReference>
<dbReference type="Proteomes" id="UP000001062">
    <property type="component" value="Chromosome"/>
</dbReference>
<evidence type="ECO:0000256" key="6">
    <source>
        <dbReference type="ARBA" id="ARBA00023136"/>
    </source>
</evidence>
<sequence precursor="true">MQLIYKAVPWAIRASFISSLMTLSGASLAAGFALNDHSATASGNALAGAAASNTDMSYSFWNPALFTNAKKTSIYVSGAYLLPEMDVTVNSATKRTGETTTTDITSDGKPSGDIVDETIIPALYFAIPFKTGTVLGVSLNAPFGLSGEYGDDWAGRYHSAKTGVQDIALSFSIAQRLTKWASIGASTHIHQANVRLDAAVTDLGLGTGDGYGKLEGDDVALSYSVGFMLEPLKGTRFGVGYRSEIDFTFEGDAEYSNIDPTVESTRDIENAYLYDELTFPSVLSIGLEQDFGSKFKLGISAIRTGWSSLDEMRIKFGEGQNPGRQGDSVLTFDFEDQWFYSIGVSYDVTENLTLRTGIAKDYSPVKDEYRSARTPDGDRDWVSVGGTYRFSPDTSLVFAYTHVEVEDVNLNRTGSLEEDYVRGALNADYKSSAEVISLALNMAF</sequence>
<dbReference type="eggNOG" id="COG2067">
    <property type="taxonomic scope" value="Bacteria"/>
</dbReference>
<keyword evidence="7" id="KW-0998">Cell outer membrane</keyword>
<evidence type="ECO:0000256" key="4">
    <source>
        <dbReference type="ARBA" id="ARBA00022692"/>
    </source>
</evidence>
<evidence type="ECO:0000256" key="7">
    <source>
        <dbReference type="ARBA" id="ARBA00023237"/>
    </source>
</evidence>
<feature type="signal peptide" evidence="8">
    <location>
        <begin position="1"/>
        <end position="29"/>
    </location>
</feature>
<name>F2JYX1_MARM1</name>
<proteinExistence type="inferred from homology"/>
<keyword evidence="6" id="KW-0472">Membrane</keyword>
<evidence type="ECO:0000256" key="2">
    <source>
        <dbReference type="ARBA" id="ARBA00008163"/>
    </source>
</evidence>
<gene>
    <name evidence="9" type="ordered locus">Marme_1572</name>
</gene>
<protein>
    <submittedName>
        <fullName evidence="9">Membrane protein involved in aromatic hydrocarbon degradation</fullName>
    </submittedName>
</protein>
<dbReference type="GO" id="GO:0009279">
    <property type="term" value="C:cell outer membrane"/>
    <property type="evidence" value="ECO:0007669"/>
    <property type="project" value="UniProtKB-SubCell"/>
</dbReference>
<accession>F2JYX1</accession>
<dbReference type="GO" id="GO:0015483">
    <property type="term" value="F:long-chain fatty acid transporting porin activity"/>
    <property type="evidence" value="ECO:0007669"/>
    <property type="project" value="TreeGrafter"/>
</dbReference>
<dbReference type="SUPFAM" id="SSF56935">
    <property type="entry name" value="Porins"/>
    <property type="match status" value="1"/>
</dbReference>
<keyword evidence="5 8" id="KW-0732">Signal</keyword>
<dbReference type="RefSeq" id="WP_013660741.1">
    <property type="nucleotide sequence ID" value="NC_015276.1"/>
</dbReference>
<evidence type="ECO:0000256" key="3">
    <source>
        <dbReference type="ARBA" id="ARBA00022452"/>
    </source>
</evidence>
<evidence type="ECO:0000256" key="8">
    <source>
        <dbReference type="SAM" id="SignalP"/>
    </source>
</evidence>
<dbReference type="OrthoDB" id="19849at2"/>
<evidence type="ECO:0000256" key="5">
    <source>
        <dbReference type="ARBA" id="ARBA00022729"/>
    </source>
</evidence>
<dbReference type="PANTHER" id="PTHR35093">
    <property type="entry name" value="OUTER MEMBRANE PROTEIN NMB0088-RELATED"/>
    <property type="match status" value="1"/>
</dbReference>
<evidence type="ECO:0000313" key="10">
    <source>
        <dbReference type="Proteomes" id="UP000001062"/>
    </source>
</evidence>
<feature type="chain" id="PRO_5003284347" evidence="8">
    <location>
        <begin position="30"/>
        <end position="444"/>
    </location>
</feature>
<reference evidence="9 10" key="1">
    <citation type="journal article" date="2012" name="Stand. Genomic Sci.">
        <title>Complete genome sequence of the melanogenic marine bacterium Marinomonas mediterranea type strain (MMB-1(T)).</title>
        <authorList>
            <person name="Lucas-Elio P."/>
            <person name="Goodwin L."/>
            <person name="Woyke T."/>
            <person name="Pitluck S."/>
            <person name="Nolan M."/>
            <person name="Kyrpides N.C."/>
            <person name="Detter J.C."/>
            <person name="Copeland A."/>
            <person name="Teshima H."/>
            <person name="Bruce D."/>
            <person name="Detter C."/>
            <person name="Tapia R."/>
            <person name="Han S."/>
            <person name="Land M.L."/>
            <person name="Ivanova N."/>
            <person name="Mikhailova N."/>
            <person name="Johnston A.W."/>
            <person name="Sanchez-Amat A."/>
        </authorList>
    </citation>
    <scope>NUCLEOTIDE SEQUENCE [LARGE SCALE GENOMIC DNA]</scope>
    <source>
        <strain evidence="10">ATCC 700492 / JCM 21426 / NBRC 103028 / MMB-1</strain>
    </source>
</reference>
<evidence type="ECO:0000313" key="9">
    <source>
        <dbReference type="EMBL" id="ADZ90836.1"/>
    </source>
</evidence>
<comment type="subcellular location">
    <subcellularLocation>
        <location evidence="1">Cell outer membrane</location>
        <topology evidence="1">Multi-pass membrane protein</topology>
    </subcellularLocation>
</comment>
<dbReference type="HOGENOM" id="CLU_035981_0_1_6"/>
<keyword evidence="4" id="KW-0812">Transmembrane</keyword>
<dbReference type="Gene3D" id="2.40.160.60">
    <property type="entry name" value="Outer membrane protein transport protein (OMPP1/FadL/TodX)"/>
    <property type="match status" value="1"/>
</dbReference>
<keyword evidence="3" id="KW-1134">Transmembrane beta strand</keyword>
<dbReference type="Pfam" id="PF03349">
    <property type="entry name" value="Toluene_X"/>
    <property type="match status" value="1"/>
</dbReference>
<keyword evidence="10" id="KW-1185">Reference proteome</keyword>
<dbReference type="EMBL" id="CP002583">
    <property type="protein sequence ID" value="ADZ90836.1"/>
    <property type="molecule type" value="Genomic_DNA"/>
</dbReference>
<dbReference type="PANTHER" id="PTHR35093:SF8">
    <property type="entry name" value="OUTER MEMBRANE PROTEIN NMB0088-RELATED"/>
    <property type="match status" value="1"/>
</dbReference>
<organism evidence="9 10">
    <name type="scientific">Marinomonas mediterranea (strain ATCC 700492 / JCM 21426 / NBRC 103028 / MMB-1)</name>
    <dbReference type="NCBI Taxonomy" id="717774"/>
    <lineage>
        <taxon>Bacteria</taxon>
        <taxon>Pseudomonadati</taxon>
        <taxon>Pseudomonadota</taxon>
        <taxon>Gammaproteobacteria</taxon>
        <taxon>Oceanospirillales</taxon>
        <taxon>Oceanospirillaceae</taxon>
        <taxon>Marinomonas</taxon>
    </lineage>
</organism>
<dbReference type="PATRIC" id="fig|717774.3.peg.1633"/>
<dbReference type="KEGG" id="mme:Marme_1572"/>
<dbReference type="STRING" id="717774.Marme_1572"/>